<name>A0A0A7GGA0_GEOAI</name>
<dbReference type="STRING" id="565033.GACE_0920"/>
<reference evidence="3 4" key="1">
    <citation type="journal article" date="2015" name="Appl. Environ. Microbiol.">
        <title>The Geoglobus acetivorans genome: Fe(III) reduction, acetate utilization, autotrophic growth, and degradation of aromatic compounds in a hyperthermophilic archaeon.</title>
        <authorList>
            <person name="Mardanov A.V."/>
            <person name="Slododkina G.B."/>
            <person name="Slobodkin A.I."/>
            <person name="Beletsky A.V."/>
            <person name="Gavrilov S.N."/>
            <person name="Kublanov I.V."/>
            <person name="Bonch-Osmolovskaya E.A."/>
            <person name="Skryabin K.G."/>
            <person name="Ravin N.V."/>
        </authorList>
    </citation>
    <scope>NUCLEOTIDE SEQUENCE [LARGE SCALE GENOMIC DNA]</scope>
    <source>
        <strain evidence="3 4">SBH6</strain>
    </source>
</reference>
<feature type="domain" description="Glutaredoxin" evidence="2">
    <location>
        <begin position="4"/>
        <end position="66"/>
    </location>
</feature>
<dbReference type="InterPro" id="IPR002109">
    <property type="entry name" value="Glutaredoxin"/>
</dbReference>
<dbReference type="EMBL" id="CP009552">
    <property type="protein sequence ID" value="AIY89967.1"/>
    <property type="molecule type" value="Genomic_DNA"/>
</dbReference>
<dbReference type="Proteomes" id="UP000030624">
    <property type="component" value="Chromosome"/>
</dbReference>
<evidence type="ECO:0000256" key="1">
    <source>
        <dbReference type="SAM" id="Phobius"/>
    </source>
</evidence>
<dbReference type="PROSITE" id="PS51354">
    <property type="entry name" value="GLUTAREDOXIN_2"/>
    <property type="match status" value="1"/>
</dbReference>
<protein>
    <submittedName>
        <fullName evidence="3">Glutaredoxin family protein</fullName>
    </submittedName>
</protein>
<dbReference type="RefSeq" id="WP_048093653.1">
    <property type="nucleotide sequence ID" value="NZ_CP009552.1"/>
</dbReference>
<proteinExistence type="predicted"/>
<dbReference type="GeneID" id="24797510"/>
<dbReference type="KEGG" id="gac:GACE_0920"/>
<dbReference type="InterPro" id="IPR036249">
    <property type="entry name" value="Thioredoxin-like_sf"/>
</dbReference>
<evidence type="ECO:0000313" key="3">
    <source>
        <dbReference type="EMBL" id="AIY89967.1"/>
    </source>
</evidence>
<sequence length="85" mass="9596">MLRVYALSTCPYCKKTLKFLEENGIEADVVFIDLLDMEKKEMAMREAYSYAGMYAVPVVVYGDVVIAGFDKGKLEKLVEMIKGES</sequence>
<evidence type="ECO:0000313" key="4">
    <source>
        <dbReference type="Proteomes" id="UP000030624"/>
    </source>
</evidence>
<organism evidence="3 4">
    <name type="scientific">Geoglobus acetivorans</name>
    <dbReference type="NCBI Taxonomy" id="565033"/>
    <lineage>
        <taxon>Archaea</taxon>
        <taxon>Methanobacteriati</taxon>
        <taxon>Methanobacteriota</taxon>
        <taxon>Archaeoglobi</taxon>
        <taxon>Archaeoglobales</taxon>
        <taxon>Archaeoglobaceae</taxon>
        <taxon>Geoglobus</taxon>
    </lineage>
</organism>
<dbReference type="Pfam" id="PF00462">
    <property type="entry name" value="Glutaredoxin"/>
    <property type="match status" value="1"/>
</dbReference>
<dbReference type="Gene3D" id="3.40.30.10">
    <property type="entry name" value="Glutaredoxin"/>
    <property type="match status" value="1"/>
</dbReference>
<gene>
    <name evidence="3" type="ORF">GACE_0920</name>
</gene>
<dbReference type="HOGENOM" id="CLU_026126_9_3_2"/>
<keyword evidence="1" id="KW-0812">Transmembrane</keyword>
<dbReference type="AlphaFoldDB" id="A0A0A7GGA0"/>
<dbReference type="InterPro" id="IPR011767">
    <property type="entry name" value="GLR_AS"/>
</dbReference>
<dbReference type="eggNOG" id="arCOG02606">
    <property type="taxonomic scope" value="Archaea"/>
</dbReference>
<feature type="transmembrane region" description="Helical" evidence="1">
    <location>
        <begin position="47"/>
        <end position="69"/>
    </location>
</feature>
<accession>A0A0A7GGA0</accession>
<keyword evidence="1" id="KW-1133">Transmembrane helix</keyword>
<dbReference type="PROSITE" id="PS00195">
    <property type="entry name" value="GLUTAREDOXIN_1"/>
    <property type="match status" value="1"/>
</dbReference>
<evidence type="ECO:0000259" key="2">
    <source>
        <dbReference type="Pfam" id="PF00462"/>
    </source>
</evidence>
<dbReference type="SUPFAM" id="SSF52833">
    <property type="entry name" value="Thioredoxin-like"/>
    <property type="match status" value="1"/>
</dbReference>
<keyword evidence="1" id="KW-0472">Membrane</keyword>